<dbReference type="SUPFAM" id="SSF54928">
    <property type="entry name" value="RNA-binding domain, RBD"/>
    <property type="match status" value="2"/>
</dbReference>
<keyword evidence="6" id="KW-1185">Reference proteome</keyword>
<reference evidence="5 6" key="1">
    <citation type="submission" date="2016-07" db="EMBL/GenBank/DDBJ databases">
        <title>Pervasive Adenine N6-methylation of Active Genes in Fungi.</title>
        <authorList>
            <consortium name="DOE Joint Genome Institute"/>
            <person name="Mondo S.J."/>
            <person name="Dannebaum R.O."/>
            <person name="Kuo R.C."/>
            <person name="Labutti K."/>
            <person name="Haridas S."/>
            <person name="Kuo A."/>
            <person name="Salamov A."/>
            <person name="Ahrendt S.R."/>
            <person name="Lipzen A."/>
            <person name="Sullivan W."/>
            <person name="Andreopoulos W.B."/>
            <person name="Clum A."/>
            <person name="Lindquist E."/>
            <person name="Daum C."/>
            <person name="Ramamoorthy G.K."/>
            <person name="Gryganskyi A."/>
            <person name="Culley D."/>
            <person name="Magnuson J.K."/>
            <person name="James T.Y."/>
            <person name="O'Malley M.A."/>
            <person name="Stajich J.E."/>
            <person name="Spatafora J.W."/>
            <person name="Visel A."/>
            <person name="Grigoriev I.V."/>
        </authorList>
    </citation>
    <scope>NUCLEOTIDE SEQUENCE [LARGE SCALE GENOMIC DNA]</scope>
    <source>
        <strain evidence="5 6">NRRL 2496</strain>
    </source>
</reference>
<feature type="compositionally biased region" description="Basic and acidic residues" evidence="3">
    <location>
        <begin position="470"/>
        <end position="484"/>
    </location>
</feature>
<dbReference type="EMBL" id="MCGN01000006">
    <property type="protein sequence ID" value="ORY95612.1"/>
    <property type="molecule type" value="Genomic_DNA"/>
</dbReference>
<feature type="region of interest" description="Disordered" evidence="3">
    <location>
        <begin position="445"/>
        <end position="484"/>
    </location>
</feature>
<protein>
    <recommendedName>
        <fullName evidence="4">RRM domain-containing protein</fullName>
    </recommendedName>
</protein>
<organism evidence="5 6">
    <name type="scientific">Syncephalastrum racemosum</name>
    <name type="common">Filamentous fungus</name>
    <dbReference type="NCBI Taxonomy" id="13706"/>
    <lineage>
        <taxon>Eukaryota</taxon>
        <taxon>Fungi</taxon>
        <taxon>Fungi incertae sedis</taxon>
        <taxon>Mucoromycota</taxon>
        <taxon>Mucoromycotina</taxon>
        <taxon>Mucoromycetes</taxon>
        <taxon>Mucorales</taxon>
        <taxon>Syncephalastraceae</taxon>
        <taxon>Syncephalastrum</taxon>
    </lineage>
</organism>
<dbReference type="InterPro" id="IPR035979">
    <property type="entry name" value="RBD_domain_sf"/>
</dbReference>
<dbReference type="STRING" id="13706.A0A1X2HAD6"/>
<comment type="caution">
    <text evidence="5">The sequence shown here is derived from an EMBL/GenBank/DDBJ whole genome shotgun (WGS) entry which is preliminary data.</text>
</comment>
<evidence type="ECO:0000259" key="4">
    <source>
        <dbReference type="PROSITE" id="PS50102"/>
    </source>
</evidence>
<proteinExistence type="predicted"/>
<feature type="domain" description="RRM" evidence="4">
    <location>
        <begin position="288"/>
        <end position="361"/>
    </location>
</feature>
<sequence length="484" mass="53964">MTPQNPMMPPYGQMASGVGYNPQNMYGNMAAAAASGYGMSNLFGQMGGQMPMPGYPSSFPPAMDPNEQEGSRTIYIGNIPETVTATEILNHVRSGPVEALRILREKSCAFLAFMDAASARLFYHQHPWQRLVIKDNELKLGWGKPSALPSAVSKAAQQGATRNVYLGNIDTQTMTPQSLETDFAQYGEIDRVRVLAERKCAFVHFTTVSAAVKCMERLQGSPEWKDRRVGYGRDRCMPKSGGDAQQQQQQQQYPFNFQHPMRPSSSASSSSFGFDPYGMMMSSDDTQNTLYIGNIPRDCSVEDLCNTIRGGALFQVKFIPDKGIAFLTFLDPLAARHVHHTMETQGLTLRSRRLRCGWAKSVVIPAQAATAARNGASRNVYIGGIENDLDLEQVRQDFSVYGEVEQINRLEAKNCVFVNFLNLTNAMRAVNEAKHTERYKDYKISFGKDRCANPQKPSQQQQHQQQQQQPKHDDQGDKKTKTDG</sequence>
<dbReference type="PROSITE" id="PS50102">
    <property type="entry name" value="RRM"/>
    <property type="match status" value="4"/>
</dbReference>
<gene>
    <name evidence="5" type="ORF">BCR43DRAFT_493283</name>
</gene>
<dbReference type="OMA" id="FESAMSC"/>
<keyword evidence="1 2" id="KW-0694">RNA-binding</keyword>
<name>A0A1X2HAD6_SYNRA</name>
<feature type="domain" description="RRM" evidence="4">
    <location>
        <begin position="72"/>
        <end position="145"/>
    </location>
</feature>
<dbReference type="GO" id="GO:0003729">
    <property type="term" value="F:mRNA binding"/>
    <property type="evidence" value="ECO:0007669"/>
    <property type="project" value="TreeGrafter"/>
</dbReference>
<dbReference type="Gene3D" id="3.30.70.330">
    <property type="match status" value="4"/>
</dbReference>
<evidence type="ECO:0000313" key="6">
    <source>
        <dbReference type="Proteomes" id="UP000242180"/>
    </source>
</evidence>
<dbReference type="GO" id="GO:0000398">
    <property type="term" value="P:mRNA splicing, via spliceosome"/>
    <property type="evidence" value="ECO:0007669"/>
    <property type="project" value="TreeGrafter"/>
</dbReference>
<evidence type="ECO:0000313" key="5">
    <source>
        <dbReference type="EMBL" id="ORY95612.1"/>
    </source>
</evidence>
<dbReference type="PANTHER" id="PTHR14089">
    <property type="entry name" value="PRE-MRNA-SPLICING FACTOR RBM22"/>
    <property type="match status" value="1"/>
</dbReference>
<dbReference type="InterPro" id="IPR012677">
    <property type="entry name" value="Nucleotide-bd_a/b_plait_sf"/>
</dbReference>
<dbReference type="AlphaFoldDB" id="A0A1X2HAD6"/>
<evidence type="ECO:0000256" key="2">
    <source>
        <dbReference type="PROSITE-ProRule" id="PRU00176"/>
    </source>
</evidence>
<evidence type="ECO:0000256" key="3">
    <source>
        <dbReference type="SAM" id="MobiDB-lite"/>
    </source>
</evidence>
<dbReference type="OrthoDB" id="6407164at2759"/>
<feature type="domain" description="RRM" evidence="4">
    <location>
        <begin position="162"/>
        <end position="234"/>
    </location>
</feature>
<dbReference type="SMART" id="SM00360">
    <property type="entry name" value="RRM"/>
    <property type="match status" value="4"/>
</dbReference>
<feature type="domain" description="RRM" evidence="4">
    <location>
        <begin position="378"/>
        <end position="449"/>
    </location>
</feature>
<dbReference type="InterPro" id="IPR000504">
    <property type="entry name" value="RRM_dom"/>
</dbReference>
<dbReference type="InterPro" id="IPR039171">
    <property type="entry name" value="Cwc2/Slt11"/>
</dbReference>
<feature type="compositionally biased region" description="Low complexity" evidence="3">
    <location>
        <begin position="455"/>
        <end position="469"/>
    </location>
</feature>
<dbReference type="GO" id="GO:0010494">
    <property type="term" value="C:cytoplasmic stress granule"/>
    <property type="evidence" value="ECO:0007669"/>
    <property type="project" value="TreeGrafter"/>
</dbReference>
<dbReference type="Pfam" id="PF00076">
    <property type="entry name" value="RRM_1"/>
    <property type="match status" value="2"/>
</dbReference>
<dbReference type="InParanoid" id="A0A1X2HAD6"/>
<evidence type="ECO:0000256" key="1">
    <source>
        <dbReference type="ARBA" id="ARBA00022884"/>
    </source>
</evidence>
<accession>A0A1X2HAD6</accession>
<dbReference type="PANTHER" id="PTHR14089:SF8">
    <property type="entry name" value="RNA-BINDING PROTEIN MRN1"/>
    <property type="match status" value="1"/>
</dbReference>
<dbReference type="Proteomes" id="UP000242180">
    <property type="component" value="Unassembled WGS sequence"/>
</dbReference>